<name>A0A942YDG6_9BACI</name>
<comment type="caution">
    <text evidence="1">The sequence shown here is derived from an EMBL/GenBank/DDBJ whole genome shotgun (WGS) entry which is preliminary data.</text>
</comment>
<dbReference type="EMBL" id="JAGYPE020000093">
    <property type="protein sequence ID" value="MCH6269363.1"/>
    <property type="molecule type" value="Genomic_DNA"/>
</dbReference>
<gene>
    <name evidence="2" type="ORF">KHB02_027915</name>
    <name evidence="1" type="ORF">KHB02_33765</name>
</gene>
<accession>A0A942YDG6</accession>
<sequence>MLIKDETKIIEALTKAAPGIEKYQKIMDLVHQVDVSRDQEFQKIFNGFYRVRQRTPLFYETFFSFMERNKENPPSFEDTITYIYEQQDRFEASFSSKLVATLNPSMPIWDSVVLKNFGFKQPAYYKKNRMKEAIGIYTELINKYDTILKHDEGQMIIKLFDKV</sequence>
<dbReference type="EMBL" id="JAGYPE010000007">
    <property type="protein sequence ID" value="MBS4186339.1"/>
    <property type="molecule type" value="Genomic_DNA"/>
</dbReference>
<reference evidence="1" key="1">
    <citation type="submission" date="2021-05" db="EMBL/GenBank/DDBJ databases">
        <title>Novel Bacillus species.</title>
        <authorList>
            <person name="Liu G."/>
        </authorList>
    </citation>
    <scope>NUCLEOTIDE SEQUENCE</scope>
    <source>
        <strain evidence="1 3">FJAT-50051</strain>
    </source>
</reference>
<proteinExistence type="predicted"/>
<evidence type="ECO:0000313" key="3">
    <source>
        <dbReference type="Proteomes" id="UP000677265"/>
    </source>
</evidence>
<dbReference type="Proteomes" id="UP000677265">
    <property type="component" value="Unassembled WGS sequence"/>
</dbReference>
<evidence type="ECO:0000313" key="2">
    <source>
        <dbReference type="EMBL" id="MCH6269363.1"/>
    </source>
</evidence>
<keyword evidence="3" id="KW-1185">Reference proteome</keyword>
<dbReference type="AlphaFoldDB" id="A0A942YDG6"/>
<protein>
    <submittedName>
        <fullName evidence="1">Uncharacterized protein</fullName>
    </submittedName>
</protein>
<dbReference type="RefSeq" id="WP_213146158.1">
    <property type="nucleotide sequence ID" value="NZ_JAGYPE020000093.1"/>
</dbReference>
<evidence type="ECO:0000313" key="1">
    <source>
        <dbReference type="EMBL" id="MBS4186339.1"/>
    </source>
</evidence>
<organism evidence="1">
    <name type="scientific">Neobacillus citreus</name>
    <dbReference type="NCBI Taxonomy" id="2833578"/>
    <lineage>
        <taxon>Bacteria</taxon>
        <taxon>Bacillati</taxon>
        <taxon>Bacillota</taxon>
        <taxon>Bacilli</taxon>
        <taxon>Bacillales</taxon>
        <taxon>Bacillaceae</taxon>
        <taxon>Neobacillus</taxon>
    </lineage>
</organism>